<protein>
    <submittedName>
        <fullName evidence="1">Uncharacterized protein</fullName>
    </submittedName>
</protein>
<evidence type="ECO:0000313" key="1">
    <source>
        <dbReference type="EMBL" id="WRY32754.1"/>
    </source>
</evidence>
<dbReference type="Proteomes" id="UP001623290">
    <property type="component" value="Chromosome"/>
</dbReference>
<gene>
    <name evidence="1" type="ORF">RPE78_08500</name>
</gene>
<proteinExistence type="predicted"/>
<evidence type="ECO:0000313" key="2">
    <source>
        <dbReference type="Proteomes" id="UP001623290"/>
    </source>
</evidence>
<keyword evidence="2" id="KW-1185">Reference proteome</keyword>
<name>A0ABZ1DY06_9RHOB</name>
<organism evidence="1 2">
    <name type="scientific">Thioclava litoralis</name>
    <dbReference type="NCBI Taxonomy" id="3076557"/>
    <lineage>
        <taxon>Bacteria</taxon>
        <taxon>Pseudomonadati</taxon>
        <taxon>Pseudomonadota</taxon>
        <taxon>Alphaproteobacteria</taxon>
        <taxon>Rhodobacterales</taxon>
        <taxon>Paracoccaceae</taxon>
        <taxon>Thioclava</taxon>
    </lineage>
</organism>
<sequence length="65" mass="7391">MGFAHAVEVLRHTIRCIVFQPDMPAALPRHLSRGLTRARIRRLSIRRGASTWFCASVGQNAFVRM</sequence>
<dbReference type="RefSeq" id="WP_406720293.1">
    <property type="nucleotide sequence ID" value="NZ_CP135443.1"/>
</dbReference>
<dbReference type="EMBL" id="CP135443">
    <property type="protein sequence ID" value="WRY32754.1"/>
    <property type="molecule type" value="Genomic_DNA"/>
</dbReference>
<reference evidence="1 2" key="1">
    <citation type="submission" date="2023-09" db="EMBL/GenBank/DDBJ databases">
        <title>Thioclava shenzhenensis sp. nov., a multidrug resistant bacteria-antagonizing species isolated from coastal seawater.</title>
        <authorList>
            <person name="Long M."/>
        </authorList>
    </citation>
    <scope>NUCLEOTIDE SEQUENCE [LARGE SCALE GENOMIC DNA]</scope>
    <source>
        <strain evidence="1 2">FTW29</strain>
    </source>
</reference>
<accession>A0ABZ1DY06</accession>